<name>A0A139IRZ9_9PEZI</name>
<dbReference type="AlphaFoldDB" id="A0A139IRZ9"/>
<dbReference type="EMBL" id="LFZO01000020">
    <property type="protein sequence ID" value="KXT17465.1"/>
    <property type="molecule type" value="Genomic_DNA"/>
</dbReference>
<proteinExistence type="predicted"/>
<gene>
    <name evidence="1" type="ORF">AC579_5737</name>
</gene>
<dbReference type="Proteomes" id="UP000073492">
    <property type="component" value="Unassembled WGS sequence"/>
</dbReference>
<protein>
    <submittedName>
        <fullName evidence="1">Uncharacterized protein</fullName>
    </submittedName>
</protein>
<reference evidence="1 2" key="1">
    <citation type="submission" date="2015-07" db="EMBL/GenBank/DDBJ databases">
        <title>Comparative genomics of the Sigatoka disease complex on banana suggests a link between parallel evolutionary changes in Pseudocercospora fijiensis and Pseudocercospora eumusae and increased virulence on the banana host.</title>
        <authorList>
            <person name="Chang T.-C."/>
            <person name="Salvucci A."/>
            <person name="Crous P.W."/>
            <person name="Stergiopoulos I."/>
        </authorList>
    </citation>
    <scope>NUCLEOTIDE SEQUENCE [LARGE SCALE GENOMIC DNA]</scope>
    <source>
        <strain evidence="1 2">CBS 116634</strain>
    </source>
</reference>
<accession>A0A139IRZ9</accession>
<keyword evidence="2" id="KW-1185">Reference proteome</keyword>
<organism evidence="1 2">
    <name type="scientific">Pseudocercospora musae</name>
    <dbReference type="NCBI Taxonomy" id="113226"/>
    <lineage>
        <taxon>Eukaryota</taxon>
        <taxon>Fungi</taxon>
        <taxon>Dikarya</taxon>
        <taxon>Ascomycota</taxon>
        <taxon>Pezizomycotina</taxon>
        <taxon>Dothideomycetes</taxon>
        <taxon>Dothideomycetidae</taxon>
        <taxon>Mycosphaerellales</taxon>
        <taxon>Mycosphaerellaceae</taxon>
        <taxon>Pseudocercospora</taxon>
    </lineage>
</organism>
<evidence type="ECO:0000313" key="1">
    <source>
        <dbReference type="EMBL" id="KXT17465.1"/>
    </source>
</evidence>
<sequence>MVRAKCFDYISSSCGIVKTVLPRSVPSKFWWSSAQLHCSNDAAPFFVLRLDLLISSLIHKACSPQ</sequence>
<comment type="caution">
    <text evidence="1">The sequence shown here is derived from an EMBL/GenBank/DDBJ whole genome shotgun (WGS) entry which is preliminary data.</text>
</comment>
<evidence type="ECO:0000313" key="2">
    <source>
        <dbReference type="Proteomes" id="UP000073492"/>
    </source>
</evidence>